<accession>A0A1G9YCT7</accession>
<evidence type="ECO:0000256" key="1">
    <source>
        <dbReference type="SAM" id="MobiDB-lite"/>
    </source>
</evidence>
<reference evidence="3" key="1">
    <citation type="submission" date="2016-10" db="EMBL/GenBank/DDBJ databases">
        <authorList>
            <person name="Varghese N."/>
            <person name="Submissions S."/>
        </authorList>
    </citation>
    <scope>NUCLEOTIDE SEQUENCE [LARGE SCALE GENOMIC DNA]</scope>
    <source>
        <strain evidence="3">DSM 45419</strain>
    </source>
</reference>
<name>A0A1G9YCT7_9ACTN</name>
<gene>
    <name evidence="2" type="ORF">SAMN05660642_03968</name>
</gene>
<dbReference type="AlphaFoldDB" id="A0A1G9YCT7"/>
<evidence type="ECO:0000313" key="2">
    <source>
        <dbReference type="EMBL" id="SDN06321.1"/>
    </source>
</evidence>
<keyword evidence="3" id="KW-1185">Reference proteome</keyword>
<feature type="region of interest" description="Disordered" evidence="1">
    <location>
        <begin position="1"/>
        <end position="50"/>
    </location>
</feature>
<dbReference type="Proteomes" id="UP000198680">
    <property type="component" value="Unassembled WGS sequence"/>
</dbReference>
<proteinExistence type="predicted"/>
<dbReference type="EMBL" id="FNHE01000011">
    <property type="protein sequence ID" value="SDN06321.1"/>
    <property type="molecule type" value="Genomic_DNA"/>
</dbReference>
<sequence length="50" mass="5282">MSEMDPRDPSTLYSEGPVAPEPPEDDLPDTSPLRDSGGTGPGPDDLDELL</sequence>
<dbReference type="RefSeq" id="WP_175479654.1">
    <property type="nucleotide sequence ID" value="NZ_FNHE01000011.1"/>
</dbReference>
<evidence type="ECO:0000313" key="3">
    <source>
        <dbReference type="Proteomes" id="UP000198680"/>
    </source>
</evidence>
<organism evidence="2 3">
    <name type="scientific">Geodermatophilus siccatus</name>
    <dbReference type="NCBI Taxonomy" id="1137991"/>
    <lineage>
        <taxon>Bacteria</taxon>
        <taxon>Bacillati</taxon>
        <taxon>Actinomycetota</taxon>
        <taxon>Actinomycetes</taxon>
        <taxon>Geodermatophilales</taxon>
        <taxon>Geodermatophilaceae</taxon>
        <taxon>Geodermatophilus</taxon>
    </lineage>
</organism>
<protein>
    <submittedName>
        <fullName evidence="2">Uncharacterized protein</fullName>
    </submittedName>
</protein>